<evidence type="ECO:0000313" key="2">
    <source>
        <dbReference type="Proteomes" id="UP000198923"/>
    </source>
</evidence>
<keyword evidence="2" id="KW-1185">Reference proteome</keyword>
<protein>
    <submittedName>
        <fullName evidence="1">Uncharacterized protein</fullName>
    </submittedName>
</protein>
<dbReference type="EMBL" id="FNCN01000001">
    <property type="protein sequence ID" value="SDG04896.1"/>
    <property type="molecule type" value="Genomic_DNA"/>
</dbReference>
<dbReference type="Proteomes" id="UP000198923">
    <property type="component" value="Unassembled WGS sequence"/>
</dbReference>
<sequence>MFQLTALLMADEQQPHKTDTAFLENYAVVLREWGVRARLTSDRLCVYSFLSGSLEAVVTVDHAREGLVYRYTPADSDRAHRVISVAKFREITTYAPMTLPGVLPYNREVPAPWPLCSRAREGWVCGAVYASTCPARAIDGGGR</sequence>
<name>A0A1G7R292_9ACTN</name>
<proteinExistence type="predicted"/>
<gene>
    <name evidence="1" type="ORF">SAMN05421505_101220</name>
</gene>
<evidence type="ECO:0000313" key="1">
    <source>
        <dbReference type="EMBL" id="SDG04896.1"/>
    </source>
</evidence>
<dbReference type="AlphaFoldDB" id="A0A1G7R292"/>
<dbReference type="STRING" id="504805.SAMN05421505_101220"/>
<dbReference type="RefSeq" id="WP_143020067.1">
    <property type="nucleotide sequence ID" value="NZ_FNCN01000001.1"/>
</dbReference>
<reference evidence="1 2" key="1">
    <citation type="submission" date="2016-10" db="EMBL/GenBank/DDBJ databases">
        <authorList>
            <person name="de Groot N.N."/>
        </authorList>
    </citation>
    <scope>NUCLEOTIDE SEQUENCE [LARGE SCALE GENOMIC DNA]</scope>
    <source>
        <strain evidence="1 2">CPCC 201354</strain>
    </source>
</reference>
<organism evidence="1 2">
    <name type="scientific">Sinosporangium album</name>
    <dbReference type="NCBI Taxonomy" id="504805"/>
    <lineage>
        <taxon>Bacteria</taxon>
        <taxon>Bacillati</taxon>
        <taxon>Actinomycetota</taxon>
        <taxon>Actinomycetes</taxon>
        <taxon>Streptosporangiales</taxon>
        <taxon>Streptosporangiaceae</taxon>
        <taxon>Sinosporangium</taxon>
    </lineage>
</organism>
<accession>A0A1G7R292</accession>